<accession>A0A2T0XEB6</accession>
<evidence type="ECO:0000313" key="2">
    <source>
        <dbReference type="Proteomes" id="UP000238308"/>
    </source>
</evidence>
<gene>
    <name evidence="1" type="ORF">BCM14_2444</name>
</gene>
<sequence>MRSYQLRHKIRIQRRTRSLDPYGQPHEYWVDYLSVRAHIRPVSGKESVGALSVNSSLTHTIAVRYKPAFGLPHSMASYRVHFGERVFNIESVRNLEERNRWVILNCIECSADGQ</sequence>
<proteinExistence type="predicted"/>
<dbReference type="OrthoDB" id="5460234at2"/>
<dbReference type="Pfam" id="PF05521">
    <property type="entry name" value="Phage_HCP"/>
    <property type="match status" value="1"/>
</dbReference>
<evidence type="ECO:0000313" key="1">
    <source>
        <dbReference type="EMBL" id="PRY97299.1"/>
    </source>
</evidence>
<organism evidence="1 2">
    <name type="scientific">Jezberella montanilacus</name>
    <dbReference type="NCBI Taxonomy" id="323426"/>
    <lineage>
        <taxon>Bacteria</taxon>
        <taxon>Pseudomonadati</taxon>
        <taxon>Pseudomonadota</taxon>
        <taxon>Betaproteobacteria</taxon>
        <taxon>Burkholderiales</taxon>
        <taxon>Alcaligenaceae</taxon>
        <taxon>Jezberella</taxon>
    </lineage>
</organism>
<dbReference type="InterPro" id="IPR038666">
    <property type="entry name" value="SSP1_head-tail_sf"/>
</dbReference>
<dbReference type="RefSeq" id="WP_106228260.1">
    <property type="nucleotide sequence ID" value="NZ_PVTV01000015.1"/>
</dbReference>
<dbReference type="InterPro" id="IPR008767">
    <property type="entry name" value="Phage_SPP1_head-tail_adaptor"/>
</dbReference>
<dbReference type="Proteomes" id="UP000238308">
    <property type="component" value="Unassembled WGS sequence"/>
</dbReference>
<name>A0A2T0XEB6_9BURK</name>
<dbReference type="Gene3D" id="2.40.10.270">
    <property type="entry name" value="Bacteriophage SPP1 head-tail adaptor protein"/>
    <property type="match status" value="1"/>
</dbReference>
<dbReference type="NCBIfam" id="TIGR01563">
    <property type="entry name" value="gp16_SPP1"/>
    <property type="match status" value="1"/>
</dbReference>
<dbReference type="EMBL" id="PVTV01000015">
    <property type="protein sequence ID" value="PRY97299.1"/>
    <property type="molecule type" value="Genomic_DNA"/>
</dbReference>
<keyword evidence="2" id="KW-1185">Reference proteome</keyword>
<protein>
    <submittedName>
        <fullName evidence="1">SPP1 family predicted phage head-tail adaptor</fullName>
    </submittedName>
</protein>
<reference evidence="1 2" key="1">
    <citation type="submission" date="2018-03" db="EMBL/GenBank/DDBJ databases">
        <title>Genomic Encyclopedia of Type Strains, Phase III (KMG-III): the genomes of soil and plant-associated and newly described type strains.</title>
        <authorList>
            <person name="Whitman W."/>
        </authorList>
    </citation>
    <scope>NUCLEOTIDE SEQUENCE [LARGE SCALE GENOMIC DNA]</scope>
    <source>
        <strain evidence="1 2">MWH-P2sevCIIIb</strain>
    </source>
</reference>
<dbReference type="AlphaFoldDB" id="A0A2T0XEB6"/>
<comment type="caution">
    <text evidence="1">The sequence shown here is derived from an EMBL/GenBank/DDBJ whole genome shotgun (WGS) entry which is preliminary data.</text>
</comment>